<accession>A0A368KHX9</accession>
<keyword evidence="1" id="KW-0812">Transmembrane</keyword>
<feature type="transmembrane region" description="Helical" evidence="1">
    <location>
        <begin position="297"/>
        <end position="317"/>
    </location>
</feature>
<dbReference type="Proteomes" id="UP000252387">
    <property type="component" value="Unassembled WGS sequence"/>
</dbReference>
<comment type="caution">
    <text evidence="3">The sequence shown here is derived from an EMBL/GenBank/DDBJ whole genome shotgun (WGS) entry which is preliminary data.</text>
</comment>
<dbReference type="PANTHER" id="PTHR48090">
    <property type="entry name" value="UNDECAPRENYL-PHOSPHATE 4-DEOXY-4-FORMAMIDO-L-ARABINOSE TRANSFERASE-RELATED"/>
    <property type="match status" value="1"/>
</dbReference>
<proteinExistence type="predicted"/>
<organism evidence="3 4">
    <name type="scientific">Rhodanobacter denitrificans</name>
    <dbReference type="NCBI Taxonomy" id="666685"/>
    <lineage>
        <taxon>Bacteria</taxon>
        <taxon>Pseudomonadati</taxon>
        <taxon>Pseudomonadota</taxon>
        <taxon>Gammaproteobacteria</taxon>
        <taxon>Lysobacterales</taxon>
        <taxon>Rhodanobacteraceae</taxon>
        <taxon>Rhodanobacter</taxon>
    </lineage>
</organism>
<evidence type="ECO:0000313" key="4">
    <source>
        <dbReference type="Proteomes" id="UP000252387"/>
    </source>
</evidence>
<evidence type="ECO:0000256" key="1">
    <source>
        <dbReference type="SAM" id="Phobius"/>
    </source>
</evidence>
<protein>
    <submittedName>
        <fullName evidence="3">Glycosyltransferase family 2 protein</fullName>
    </submittedName>
</protein>
<dbReference type="InterPro" id="IPR050256">
    <property type="entry name" value="Glycosyltransferase_2"/>
</dbReference>
<dbReference type="EMBL" id="QFWQ01000002">
    <property type="protein sequence ID" value="RCS31539.1"/>
    <property type="molecule type" value="Genomic_DNA"/>
</dbReference>
<keyword evidence="4" id="KW-1185">Reference proteome</keyword>
<dbReference type="InterPro" id="IPR029044">
    <property type="entry name" value="Nucleotide-diphossugar_trans"/>
</dbReference>
<dbReference type="Gene3D" id="3.90.550.10">
    <property type="entry name" value="Spore Coat Polysaccharide Biosynthesis Protein SpsA, Chain A"/>
    <property type="match status" value="1"/>
</dbReference>
<name>A0A368KHX9_9GAMM</name>
<dbReference type="CDD" id="cd04179">
    <property type="entry name" value="DPM_DPG-synthase_like"/>
    <property type="match status" value="1"/>
</dbReference>
<evidence type="ECO:0000313" key="3">
    <source>
        <dbReference type="EMBL" id="RCS31539.1"/>
    </source>
</evidence>
<feature type="domain" description="Glycosyltransferase 2-like" evidence="2">
    <location>
        <begin position="23"/>
        <end position="184"/>
    </location>
</feature>
<dbReference type="PANTHER" id="PTHR48090:SF7">
    <property type="entry name" value="RFBJ PROTEIN"/>
    <property type="match status" value="1"/>
</dbReference>
<dbReference type="RefSeq" id="WP_114340724.1">
    <property type="nucleotide sequence ID" value="NZ_QFWQ01000002.1"/>
</dbReference>
<sequence>MALCNSTKPPKNLDEICSKQIAVVIPCYKVRKHILDVISAIGSECVAIYVVDDCCPESSGNWVSQHCTDPRVRIIRHEQNQGVGGAVISGYRQALADGMDIIVKIDGDGQMDPTLIKYFLAPIAFGEADYTKGNRFYHLKSVASMPRMRILGNAGLSFLNKLSTGYWNIFDPTNGYTAIHRDALSVLDLEKISSRYFFETDLLFRLNLAHGVVVDVPMDAKYADEVSSLSISGVFFEFLGKHLRNFMKRIFYNYFLRDMSAASFELLFGALLMLFGTLFSSYHWIYSSRLHVATPTGTVIIGALALLSGLQLLLAFITHDVESQPKIPIQRLNYGN</sequence>
<keyword evidence="3" id="KW-0808">Transferase</keyword>
<dbReference type="InterPro" id="IPR001173">
    <property type="entry name" value="Glyco_trans_2-like"/>
</dbReference>
<reference evidence="3 4" key="1">
    <citation type="submission" date="2018-05" db="EMBL/GenBank/DDBJ databases">
        <title>Draft genome sequence of Rhodanobacter denitrificans Yn1 isolated from gold copper mine.</title>
        <authorList>
            <person name="Yang N."/>
            <person name="Mazhar H.S."/>
            <person name="Rensing C."/>
        </authorList>
    </citation>
    <scope>NUCLEOTIDE SEQUENCE [LARGE SCALE GENOMIC DNA]</scope>
    <source>
        <strain evidence="3 4">Yn1</strain>
    </source>
</reference>
<feature type="transmembrane region" description="Helical" evidence="1">
    <location>
        <begin position="266"/>
        <end position="285"/>
    </location>
</feature>
<dbReference type="Pfam" id="PF00535">
    <property type="entry name" value="Glycos_transf_2"/>
    <property type="match status" value="1"/>
</dbReference>
<keyword evidence="1" id="KW-1133">Transmembrane helix</keyword>
<dbReference type="GO" id="GO:0016740">
    <property type="term" value="F:transferase activity"/>
    <property type="evidence" value="ECO:0007669"/>
    <property type="project" value="UniProtKB-KW"/>
</dbReference>
<dbReference type="AlphaFoldDB" id="A0A368KHX9"/>
<dbReference type="OrthoDB" id="9808633at2"/>
<gene>
    <name evidence="3" type="ORF">DEO45_02170</name>
</gene>
<dbReference type="SUPFAM" id="SSF53448">
    <property type="entry name" value="Nucleotide-diphospho-sugar transferases"/>
    <property type="match status" value="1"/>
</dbReference>
<keyword evidence="1" id="KW-0472">Membrane</keyword>
<evidence type="ECO:0000259" key="2">
    <source>
        <dbReference type="Pfam" id="PF00535"/>
    </source>
</evidence>